<reference evidence="1" key="1">
    <citation type="journal article" date="2020" name="mSystems">
        <title>Genome- and Community-Level Interaction Insights into Carbon Utilization and Element Cycling Functions of Hydrothermarchaeota in Hydrothermal Sediment.</title>
        <authorList>
            <person name="Zhou Z."/>
            <person name="Liu Y."/>
            <person name="Xu W."/>
            <person name="Pan J."/>
            <person name="Luo Z.H."/>
            <person name="Li M."/>
        </authorList>
    </citation>
    <scope>NUCLEOTIDE SEQUENCE [LARGE SCALE GENOMIC DNA]</scope>
    <source>
        <strain evidence="1">SpSt-374</strain>
    </source>
</reference>
<protein>
    <submittedName>
        <fullName evidence="1">Uncharacterized protein</fullName>
    </submittedName>
</protein>
<evidence type="ECO:0000313" key="1">
    <source>
        <dbReference type="EMBL" id="HGF99484.1"/>
    </source>
</evidence>
<proteinExistence type="predicted"/>
<gene>
    <name evidence="1" type="ORF">ENR15_02125</name>
</gene>
<accession>A0A7C3ZI52</accession>
<comment type="caution">
    <text evidence="1">The sequence shown here is derived from an EMBL/GenBank/DDBJ whole genome shotgun (WGS) entry which is preliminary data.</text>
</comment>
<dbReference type="EMBL" id="DSPX01000017">
    <property type="protein sequence ID" value="HGF99484.1"/>
    <property type="molecule type" value="Genomic_DNA"/>
</dbReference>
<sequence>MLIKVPDFVKIQLTKWGLPNKFFPDEIVPERARMNDQDLIKHFDRIWENHLKSALDNSEICPTDTAYQELSQSQQNYFKSDQEHRELRIKIEREQLKFIAQLQHLGHQSYEMTQLWWIKSSDKHPQTIFISFDTVEERQRFADFAQMLGWKDEELGKELLMDFLNKFKAHPYEVRPKLEAHRRKIWDEQLAAMAQDPQIQAEIAAINHDFQGL</sequence>
<name>A0A7C3ZI52_9CYAN</name>
<dbReference type="AlphaFoldDB" id="A0A7C3ZI52"/>
<organism evidence="1">
    <name type="scientific">Planktothricoides sp. SpSt-374</name>
    <dbReference type="NCBI Taxonomy" id="2282167"/>
    <lineage>
        <taxon>Bacteria</taxon>
        <taxon>Bacillati</taxon>
        <taxon>Cyanobacteriota</taxon>
        <taxon>Cyanophyceae</taxon>
        <taxon>Oscillatoriophycideae</taxon>
        <taxon>Oscillatoriales</taxon>
        <taxon>Oscillatoriaceae</taxon>
        <taxon>Planktothricoides</taxon>
    </lineage>
</organism>